<keyword evidence="4" id="KW-1185">Reference proteome</keyword>
<feature type="region of interest" description="Disordered" evidence="1">
    <location>
        <begin position="26"/>
        <end position="53"/>
    </location>
</feature>
<name>A0A6P0HHR4_9ACTN</name>
<feature type="compositionally biased region" description="Low complexity" evidence="1">
    <location>
        <begin position="44"/>
        <end position="53"/>
    </location>
</feature>
<dbReference type="EMBL" id="JAAGXA010000003">
    <property type="protein sequence ID" value="NEN77840.1"/>
    <property type="molecule type" value="Genomic_DNA"/>
</dbReference>
<evidence type="ECO:0008006" key="5">
    <source>
        <dbReference type="Google" id="ProtNLM"/>
    </source>
</evidence>
<reference evidence="3 4" key="1">
    <citation type="journal article" date="2014" name="Int. J. Syst. Evol. Microbiol.">
        <title>Nocardioides zeae sp. nov., isolated from the stem of Zea mays.</title>
        <authorList>
            <person name="Glaeser S.P."/>
            <person name="McInroy J.A."/>
            <person name="Busse H.J."/>
            <person name="Kampfer P."/>
        </authorList>
    </citation>
    <scope>NUCLEOTIDE SEQUENCE [LARGE SCALE GENOMIC DNA]</scope>
    <source>
        <strain evidence="3 4">JCM 30728</strain>
    </source>
</reference>
<comment type="caution">
    <text evidence="3">The sequence shown here is derived from an EMBL/GenBank/DDBJ whole genome shotgun (WGS) entry which is preliminary data.</text>
</comment>
<gene>
    <name evidence="3" type="ORF">G3T38_06075</name>
</gene>
<evidence type="ECO:0000256" key="2">
    <source>
        <dbReference type="SAM" id="SignalP"/>
    </source>
</evidence>
<dbReference type="AlphaFoldDB" id="A0A6P0HHR4"/>
<dbReference type="RefSeq" id="WP_163771200.1">
    <property type="nucleotide sequence ID" value="NZ_JAAGXA010000003.1"/>
</dbReference>
<feature type="signal peptide" evidence="2">
    <location>
        <begin position="1"/>
        <end position="21"/>
    </location>
</feature>
<evidence type="ECO:0000313" key="4">
    <source>
        <dbReference type="Proteomes" id="UP000468687"/>
    </source>
</evidence>
<feature type="chain" id="PRO_5026766268" description="LppX_LprAFG lipoprotein" evidence="2">
    <location>
        <begin position="22"/>
        <end position="277"/>
    </location>
</feature>
<proteinExistence type="predicted"/>
<evidence type="ECO:0000313" key="3">
    <source>
        <dbReference type="EMBL" id="NEN77840.1"/>
    </source>
</evidence>
<keyword evidence="2" id="KW-0732">Signal</keyword>
<evidence type="ECO:0000256" key="1">
    <source>
        <dbReference type="SAM" id="MobiDB-lite"/>
    </source>
</evidence>
<protein>
    <recommendedName>
        <fullName evidence="5">LppX_LprAFG lipoprotein</fullName>
    </recommendedName>
</protein>
<sequence length="277" mass="27450">MTRRRLAALAAVPLLALPALAACSGADDGDAPAPSGSGTPPEPGAGADDGPAAAERFAGLPTSSIEAAVLQDMSEVSTVRARVRATHLGLSVDAQVAVGEAGACLATLTAGSGTAEVLRPTGMVSGIGDSADVYGAFDAAFLEEVGFTADQADGIAAAVADRWVLLDPTSGIADVALVCQAVDDARDGRLLGGEDATTEVTGLEQVDDRPVLGLERTGEAGTVSLLVAATGEHRFVQVVTPAGGSPATVDELAYDEEVVVPDPAARGVVPAAEVGLG</sequence>
<accession>A0A6P0HHR4</accession>
<dbReference type="PROSITE" id="PS51257">
    <property type="entry name" value="PROKAR_LIPOPROTEIN"/>
    <property type="match status" value="1"/>
</dbReference>
<dbReference type="Proteomes" id="UP000468687">
    <property type="component" value="Unassembled WGS sequence"/>
</dbReference>
<organism evidence="3 4">
    <name type="scientific">Nocardioides zeae</name>
    <dbReference type="NCBI Taxonomy" id="1457234"/>
    <lineage>
        <taxon>Bacteria</taxon>
        <taxon>Bacillati</taxon>
        <taxon>Actinomycetota</taxon>
        <taxon>Actinomycetes</taxon>
        <taxon>Propionibacteriales</taxon>
        <taxon>Nocardioidaceae</taxon>
        <taxon>Nocardioides</taxon>
    </lineage>
</organism>